<dbReference type="InterPro" id="IPR051916">
    <property type="entry name" value="GPI-anchor_lipid_remodeler"/>
</dbReference>
<dbReference type="GO" id="GO:0016020">
    <property type="term" value="C:membrane"/>
    <property type="evidence" value="ECO:0007669"/>
    <property type="project" value="GOC"/>
</dbReference>
<accession>A0A932HYM9</accession>
<gene>
    <name evidence="2" type="ORF">HYZ11_04570</name>
</gene>
<name>A0A932HYM9_UNCTE</name>
<feature type="domain" description="Endonuclease/exonuclease/phosphatase" evidence="1">
    <location>
        <begin position="12"/>
        <end position="226"/>
    </location>
</feature>
<dbReference type="PANTHER" id="PTHR14859:SF1">
    <property type="entry name" value="PGAP2-INTERACTING PROTEIN"/>
    <property type="match status" value="1"/>
</dbReference>
<dbReference type="AlphaFoldDB" id="A0A932HYM9"/>
<dbReference type="SUPFAM" id="SSF56219">
    <property type="entry name" value="DNase I-like"/>
    <property type="match status" value="1"/>
</dbReference>
<dbReference type="InterPro" id="IPR036691">
    <property type="entry name" value="Endo/exonu/phosph_ase_sf"/>
</dbReference>
<dbReference type="PANTHER" id="PTHR14859">
    <property type="entry name" value="CALCOFLUOR WHITE HYPERSENSITIVE PROTEIN PRECURSOR"/>
    <property type="match status" value="1"/>
</dbReference>
<reference evidence="2" key="1">
    <citation type="submission" date="2020-07" db="EMBL/GenBank/DDBJ databases">
        <title>Huge and variable diversity of episymbiotic CPR bacteria and DPANN archaea in groundwater ecosystems.</title>
        <authorList>
            <person name="He C.Y."/>
            <person name="Keren R."/>
            <person name="Whittaker M."/>
            <person name="Farag I.F."/>
            <person name="Doudna J."/>
            <person name="Cate J.H.D."/>
            <person name="Banfield J.F."/>
        </authorList>
    </citation>
    <scope>NUCLEOTIDE SEQUENCE</scope>
    <source>
        <strain evidence="2">NC_groundwater_763_Ag_S-0.2um_68_21</strain>
    </source>
</reference>
<dbReference type="GO" id="GO:0006506">
    <property type="term" value="P:GPI anchor biosynthetic process"/>
    <property type="evidence" value="ECO:0007669"/>
    <property type="project" value="TreeGrafter"/>
</dbReference>
<evidence type="ECO:0000259" key="1">
    <source>
        <dbReference type="Pfam" id="PF03372"/>
    </source>
</evidence>
<evidence type="ECO:0000313" key="2">
    <source>
        <dbReference type="EMBL" id="MBI3126858.1"/>
    </source>
</evidence>
<protein>
    <submittedName>
        <fullName evidence="2">Endonuclease/exonuclease/phosphatase family protein</fullName>
    </submittedName>
</protein>
<evidence type="ECO:0000313" key="3">
    <source>
        <dbReference type="Proteomes" id="UP000782312"/>
    </source>
</evidence>
<proteinExistence type="predicted"/>
<dbReference type="Gene3D" id="3.60.10.10">
    <property type="entry name" value="Endonuclease/exonuclease/phosphatase"/>
    <property type="match status" value="1"/>
</dbReference>
<dbReference type="EMBL" id="JACPUR010000013">
    <property type="protein sequence ID" value="MBI3126858.1"/>
    <property type="molecule type" value="Genomic_DNA"/>
</dbReference>
<organism evidence="2 3">
    <name type="scientific">Tectimicrobiota bacterium</name>
    <dbReference type="NCBI Taxonomy" id="2528274"/>
    <lineage>
        <taxon>Bacteria</taxon>
        <taxon>Pseudomonadati</taxon>
        <taxon>Nitrospinota/Tectimicrobiota group</taxon>
        <taxon>Candidatus Tectimicrobiota</taxon>
    </lineage>
</organism>
<dbReference type="Pfam" id="PF03372">
    <property type="entry name" value="Exo_endo_phos"/>
    <property type="match status" value="1"/>
</dbReference>
<dbReference type="GO" id="GO:0004519">
    <property type="term" value="F:endonuclease activity"/>
    <property type="evidence" value="ECO:0007669"/>
    <property type="project" value="UniProtKB-KW"/>
</dbReference>
<keyword evidence="2" id="KW-0378">Hydrolase</keyword>
<keyword evidence="2" id="KW-0255">Endonuclease</keyword>
<dbReference type="InterPro" id="IPR005135">
    <property type="entry name" value="Endo/exonuclease/phosphatase"/>
</dbReference>
<keyword evidence="2" id="KW-0540">Nuclease</keyword>
<sequence length="236" mass="26428">MRREHGCFSISSYNIHRCIGSDGGMDPGRISQVIGEMDCDIVGLQEVDSHRTDGGLSYQMDYLSDATGLVAIPGPTIQTQDRHYGNVLLSAHPVLDVRRLDLSVRGRENRGALDVDVEIHGRRVRVVVTHFGLFGTERRQQTARLLEYLGTACCGMCVLLGDINNWLPFGPMSHRLNFHFGRTPLQRTYPAWLPILGLDRIWVSPPRALLDISVHRSRLARMASDHLPLKAVIRAL</sequence>
<comment type="caution">
    <text evidence="2">The sequence shown here is derived from an EMBL/GenBank/DDBJ whole genome shotgun (WGS) entry which is preliminary data.</text>
</comment>
<dbReference type="Proteomes" id="UP000782312">
    <property type="component" value="Unassembled WGS sequence"/>
</dbReference>